<comment type="caution">
    <text evidence="1">The sequence shown here is derived from an EMBL/GenBank/DDBJ whole genome shotgun (WGS) entry which is preliminary data.</text>
</comment>
<evidence type="ECO:0000313" key="2">
    <source>
        <dbReference type="Proteomes" id="UP001164250"/>
    </source>
</evidence>
<gene>
    <name evidence="1" type="ORF">Patl1_15423</name>
</gene>
<accession>A0ACC1BA87</accession>
<dbReference type="EMBL" id="CM047902">
    <property type="protein sequence ID" value="KAJ0095794.1"/>
    <property type="molecule type" value="Genomic_DNA"/>
</dbReference>
<keyword evidence="2" id="KW-1185">Reference proteome</keyword>
<proteinExistence type="predicted"/>
<name>A0ACC1BA87_9ROSI</name>
<dbReference type="Proteomes" id="UP001164250">
    <property type="component" value="Chromosome 6"/>
</dbReference>
<evidence type="ECO:0000313" key="1">
    <source>
        <dbReference type="EMBL" id="KAJ0095794.1"/>
    </source>
</evidence>
<organism evidence="1 2">
    <name type="scientific">Pistacia atlantica</name>
    <dbReference type="NCBI Taxonomy" id="434234"/>
    <lineage>
        <taxon>Eukaryota</taxon>
        <taxon>Viridiplantae</taxon>
        <taxon>Streptophyta</taxon>
        <taxon>Embryophyta</taxon>
        <taxon>Tracheophyta</taxon>
        <taxon>Spermatophyta</taxon>
        <taxon>Magnoliopsida</taxon>
        <taxon>eudicotyledons</taxon>
        <taxon>Gunneridae</taxon>
        <taxon>Pentapetalae</taxon>
        <taxon>rosids</taxon>
        <taxon>malvids</taxon>
        <taxon>Sapindales</taxon>
        <taxon>Anacardiaceae</taxon>
        <taxon>Pistacia</taxon>
    </lineage>
</organism>
<protein>
    <submittedName>
        <fullName evidence="1">Uncharacterized protein</fullName>
    </submittedName>
</protein>
<reference evidence="2" key="1">
    <citation type="journal article" date="2023" name="G3 (Bethesda)">
        <title>Genome assembly and association tests identify interacting loci associated with vigor, precocity, and sex in interspecific pistachio rootstocks.</title>
        <authorList>
            <person name="Palmer W."/>
            <person name="Jacygrad E."/>
            <person name="Sagayaradj S."/>
            <person name="Cavanaugh K."/>
            <person name="Han R."/>
            <person name="Bertier L."/>
            <person name="Beede B."/>
            <person name="Kafkas S."/>
            <person name="Golino D."/>
            <person name="Preece J."/>
            <person name="Michelmore R."/>
        </authorList>
    </citation>
    <scope>NUCLEOTIDE SEQUENCE [LARGE SCALE GENOMIC DNA]</scope>
</reference>
<sequence>MGLNKLAANGSQNSPLPCSHWVMFSPLLIILLSTSTMIVPSLSCWSMLTI</sequence>